<dbReference type="InterPro" id="IPR036179">
    <property type="entry name" value="Ig-like_dom_sf"/>
</dbReference>
<dbReference type="EMBL" id="JBHFQA010000015">
    <property type="protein sequence ID" value="KAL2086217.1"/>
    <property type="molecule type" value="Genomic_DNA"/>
</dbReference>
<keyword evidence="1" id="KW-0393">Immunoglobulin domain</keyword>
<dbReference type="InterPro" id="IPR007110">
    <property type="entry name" value="Ig-like_dom"/>
</dbReference>
<dbReference type="CDD" id="cd00096">
    <property type="entry name" value="Ig"/>
    <property type="match status" value="2"/>
</dbReference>
<dbReference type="Pfam" id="PF13927">
    <property type="entry name" value="Ig_3"/>
    <property type="match status" value="2"/>
</dbReference>
<evidence type="ECO:0000256" key="1">
    <source>
        <dbReference type="ARBA" id="ARBA00023319"/>
    </source>
</evidence>
<gene>
    <name evidence="4" type="ORF">ACEWY4_017276</name>
</gene>
<dbReference type="SMART" id="SM00408">
    <property type="entry name" value="IGc2"/>
    <property type="match status" value="3"/>
</dbReference>
<feature type="domain" description="Ig-like" evidence="3">
    <location>
        <begin position="93"/>
        <end position="185"/>
    </location>
</feature>
<dbReference type="PANTHER" id="PTHR46013:SF4">
    <property type="entry name" value="B-CELL RECEPTOR CD22-RELATED"/>
    <property type="match status" value="1"/>
</dbReference>
<name>A0ABD1JGP6_9TELE</name>
<dbReference type="InterPro" id="IPR013783">
    <property type="entry name" value="Ig-like_fold"/>
</dbReference>
<reference evidence="4 5" key="1">
    <citation type="submission" date="2024-09" db="EMBL/GenBank/DDBJ databases">
        <title>A chromosome-level genome assembly of Gray's grenadier anchovy, Coilia grayii.</title>
        <authorList>
            <person name="Fu Z."/>
        </authorList>
    </citation>
    <scope>NUCLEOTIDE SEQUENCE [LARGE SCALE GENOMIC DNA]</scope>
    <source>
        <strain evidence="4">G4</strain>
        <tissue evidence="4">Muscle</tissue>
    </source>
</reference>
<evidence type="ECO:0000259" key="3">
    <source>
        <dbReference type="PROSITE" id="PS50835"/>
    </source>
</evidence>
<dbReference type="SUPFAM" id="SSF48726">
    <property type="entry name" value="Immunoglobulin"/>
    <property type="match status" value="3"/>
</dbReference>
<evidence type="ECO:0000256" key="2">
    <source>
        <dbReference type="SAM" id="MobiDB-lite"/>
    </source>
</evidence>
<dbReference type="AlphaFoldDB" id="A0ABD1JGP6"/>
<dbReference type="Proteomes" id="UP001591681">
    <property type="component" value="Unassembled WGS sequence"/>
</dbReference>
<dbReference type="Pfam" id="PF00047">
    <property type="entry name" value="ig"/>
    <property type="match status" value="1"/>
</dbReference>
<evidence type="ECO:0000313" key="5">
    <source>
        <dbReference type="Proteomes" id="UP001591681"/>
    </source>
</evidence>
<dbReference type="PROSITE" id="PS50835">
    <property type="entry name" value="IG_LIKE"/>
    <property type="match status" value="3"/>
</dbReference>
<feature type="region of interest" description="Disordered" evidence="2">
    <location>
        <begin position="316"/>
        <end position="336"/>
    </location>
</feature>
<dbReference type="PANTHER" id="PTHR46013">
    <property type="entry name" value="VASCULAR CELL ADHESION MOLECULE 1"/>
    <property type="match status" value="1"/>
</dbReference>
<dbReference type="InterPro" id="IPR003599">
    <property type="entry name" value="Ig_sub"/>
</dbReference>
<dbReference type="SMART" id="SM00409">
    <property type="entry name" value="IG"/>
    <property type="match status" value="3"/>
</dbReference>
<organism evidence="4 5">
    <name type="scientific">Coilia grayii</name>
    <name type="common">Gray's grenadier anchovy</name>
    <dbReference type="NCBI Taxonomy" id="363190"/>
    <lineage>
        <taxon>Eukaryota</taxon>
        <taxon>Metazoa</taxon>
        <taxon>Chordata</taxon>
        <taxon>Craniata</taxon>
        <taxon>Vertebrata</taxon>
        <taxon>Euteleostomi</taxon>
        <taxon>Actinopterygii</taxon>
        <taxon>Neopterygii</taxon>
        <taxon>Teleostei</taxon>
        <taxon>Clupei</taxon>
        <taxon>Clupeiformes</taxon>
        <taxon>Clupeoidei</taxon>
        <taxon>Engraulidae</taxon>
        <taxon>Coilinae</taxon>
        <taxon>Coilia</taxon>
    </lineage>
</organism>
<comment type="caution">
    <text evidence="4">The sequence shown here is derived from an EMBL/GenBank/DDBJ whole genome shotgun (WGS) entry which is preliminary data.</text>
</comment>
<feature type="domain" description="Ig-like" evidence="3">
    <location>
        <begin position="202"/>
        <end position="278"/>
    </location>
</feature>
<protein>
    <recommendedName>
        <fullName evidence="3">Ig-like domain-containing protein</fullName>
    </recommendedName>
</protein>
<dbReference type="Gene3D" id="2.60.40.10">
    <property type="entry name" value="Immunoglobulins"/>
    <property type="match status" value="3"/>
</dbReference>
<keyword evidence="5" id="KW-1185">Reference proteome</keyword>
<dbReference type="InterPro" id="IPR013151">
    <property type="entry name" value="Immunoglobulin_dom"/>
</dbReference>
<evidence type="ECO:0000313" key="4">
    <source>
        <dbReference type="EMBL" id="KAL2086217.1"/>
    </source>
</evidence>
<proteinExistence type="predicted"/>
<accession>A0ABD1JGP6</accession>
<feature type="domain" description="Ig-like" evidence="3">
    <location>
        <begin position="26"/>
        <end position="85"/>
    </location>
</feature>
<dbReference type="InterPro" id="IPR003598">
    <property type="entry name" value="Ig_sub2"/>
</dbReference>
<sequence>MVVVSTDSGRVKSGLQVGSSARGAAVEEGDDVTLTCKTTCSLTSSPSFIWSKDGRPVGKKQITNNQLQLHPFSREDEGNYTCAVTGHEELPSPPFRLNVHCKKVVVSDKDKGKEGDNVTLTCNIINCPEGGSTSFTWSKDGRPVEKKQSTSNQLQLRPVSREDEGSYTCAVRGHEDLPSPPFRLNVHCLHTVQTDKDKVKVGDIVTLTCNTTCPLGGSTSFTWSKDGHPVEPVEKKKQITNNQLQLHSVSREDEGSYTCAVTGHDASSEPFVLKVKVEMKSRAELLDPITQSGRQQLVVLLTAAYGNTVQMNSLHQSLNPNTTQPDADYQNMNPNTTQPDAVYQSLNPNTIQPDPIYQSLSPNTSHPDAVYQSLNPNTTQPDAVYQCLNPNTTQPDAVYQCLNPNTIQPDAVYQSLNPNTTQPDAVY</sequence>